<dbReference type="PANTHER" id="PTHR43617">
    <property type="entry name" value="L-AMINO ACID N-ACETYLTRANSFERASE"/>
    <property type="match status" value="1"/>
</dbReference>
<dbReference type="PROSITE" id="PS51186">
    <property type="entry name" value="GNAT"/>
    <property type="match status" value="1"/>
</dbReference>
<feature type="domain" description="N-acetyltransferase" evidence="1">
    <location>
        <begin position="43"/>
        <end position="197"/>
    </location>
</feature>
<dbReference type="Proteomes" id="UP000807342">
    <property type="component" value="Unassembled WGS sequence"/>
</dbReference>
<sequence>MDGPTYAVYSIPTIPGQHHIVQYKDLRLQALQIDPQSFSSTYERELSMTYDQWRARLQSRDKATIVATASFQSSERLSWQHKWVGMITVLGPKILKQFGFTVPRSVQGGSHYAFMGVWIHPSHRGKGLGRRLISAGMDWTRADDETGPPEERRTLLIQVMKDNKPAISLYSSMGFQSIGLDEGNESDSTTWMGMRLDH</sequence>
<comment type="caution">
    <text evidence="2">The sequence shown here is derived from an EMBL/GenBank/DDBJ whole genome shotgun (WGS) entry which is preliminary data.</text>
</comment>
<protein>
    <recommendedName>
        <fullName evidence="1">N-acetyltransferase domain-containing protein</fullName>
    </recommendedName>
</protein>
<accession>A0A9P5X1T9</accession>
<dbReference type="InterPro" id="IPR016181">
    <property type="entry name" value="Acyl_CoA_acyltransferase"/>
</dbReference>
<name>A0A9P5X1T9_9AGAR</name>
<organism evidence="2 3">
    <name type="scientific">Macrolepiota fuliginosa MF-IS2</name>
    <dbReference type="NCBI Taxonomy" id="1400762"/>
    <lineage>
        <taxon>Eukaryota</taxon>
        <taxon>Fungi</taxon>
        <taxon>Dikarya</taxon>
        <taxon>Basidiomycota</taxon>
        <taxon>Agaricomycotina</taxon>
        <taxon>Agaricomycetes</taxon>
        <taxon>Agaricomycetidae</taxon>
        <taxon>Agaricales</taxon>
        <taxon>Agaricineae</taxon>
        <taxon>Agaricaceae</taxon>
        <taxon>Macrolepiota</taxon>
    </lineage>
</organism>
<dbReference type="InterPro" id="IPR050276">
    <property type="entry name" value="MshD_Acetyltransferase"/>
</dbReference>
<evidence type="ECO:0000259" key="1">
    <source>
        <dbReference type="PROSITE" id="PS51186"/>
    </source>
</evidence>
<dbReference type="Gene3D" id="3.40.630.30">
    <property type="match status" value="1"/>
</dbReference>
<gene>
    <name evidence="2" type="ORF">P691DRAFT_714906</name>
</gene>
<dbReference type="CDD" id="cd04301">
    <property type="entry name" value="NAT_SF"/>
    <property type="match status" value="1"/>
</dbReference>
<evidence type="ECO:0000313" key="2">
    <source>
        <dbReference type="EMBL" id="KAF9441755.1"/>
    </source>
</evidence>
<dbReference type="Pfam" id="PF00583">
    <property type="entry name" value="Acetyltransf_1"/>
    <property type="match status" value="1"/>
</dbReference>
<reference evidence="2" key="1">
    <citation type="submission" date="2020-11" db="EMBL/GenBank/DDBJ databases">
        <authorList>
            <consortium name="DOE Joint Genome Institute"/>
            <person name="Ahrendt S."/>
            <person name="Riley R."/>
            <person name="Andreopoulos W."/>
            <person name="Labutti K."/>
            <person name="Pangilinan J."/>
            <person name="Ruiz-Duenas F.J."/>
            <person name="Barrasa J.M."/>
            <person name="Sanchez-Garcia M."/>
            <person name="Camarero S."/>
            <person name="Miyauchi S."/>
            <person name="Serrano A."/>
            <person name="Linde D."/>
            <person name="Babiker R."/>
            <person name="Drula E."/>
            <person name="Ayuso-Fernandez I."/>
            <person name="Pacheco R."/>
            <person name="Padilla G."/>
            <person name="Ferreira P."/>
            <person name="Barriuso J."/>
            <person name="Kellner H."/>
            <person name="Castanera R."/>
            <person name="Alfaro M."/>
            <person name="Ramirez L."/>
            <person name="Pisabarro A.G."/>
            <person name="Kuo A."/>
            <person name="Tritt A."/>
            <person name="Lipzen A."/>
            <person name="He G."/>
            <person name="Yan M."/>
            <person name="Ng V."/>
            <person name="Cullen D."/>
            <person name="Martin F."/>
            <person name="Rosso M.-N."/>
            <person name="Henrissat B."/>
            <person name="Hibbett D."/>
            <person name="Martinez A.T."/>
            <person name="Grigoriev I.V."/>
        </authorList>
    </citation>
    <scope>NUCLEOTIDE SEQUENCE</scope>
    <source>
        <strain evidence="2">MF-IS2</strain>
    </source>
</reference>
<dbReference type="PANTHER" id="PTHR43617:SF34">
    <property type="entry name" value="PUTATIVE-RELATED"/>
    <property type="match status" value="1"/>
</dbReference>
<dbReference type="AlphaFoldDB" id="A0A9P5X1T9"/>
<proteinExistence type="predicted"/>
<dbReference type="SUPFAM" id="SSF55729">
    <property type="entry name" value="Acyl-CoA N-acyltransferases (Nat)"/>
    <property type="match status" value="1"/>
</dbReference>
<keyword evidence="3" id="KW-1185">Reference proteome</keyword>
<dbReference type="InterPro" id="IPR000182">
    <property type="entry name" value="GNAT_dom"/>
</dbReference>
<dbReference type="OrthoDB" id="41532at2759"/>
<evidence type="ECO:0000313" key="3">
    <source>
        <dbReference type="Proteomes" id="UP000807342"/>
    </source>
</evidence>
<dbReference type="EMBL" id="MU151795">
    <property type="protein sequence ID" value="KAF9441755.1"/>
    <property type="molecule type" value="Genomic_DNA"/>
</dbReference>
<dbReference type="GO" id="GO:0016747">
    <property type="term" value="F:acyltransferase activity, transferring groups other than amino-acyl groups"/>
    <property type="evidence" value="ECO:0007669"/>
    <property type="project" value="InterPro"/>
</dbReference>